<gene>
    <name evidence="1" type="ORF">EXN66_Car018100</name>
</gene>
<protein>
    <submittedName>
        <fullName evidence="1">Uncharacterized protein</fullName>
    </submittedName>
</protein>
<accession>A0A6G1QIN5</accession>
<dbReference type="EMBL" id="CM015728">
    <property type="protein sequence ID" value="KAF3702412.1"/>
    <property type="molecule type" value="Genomic_DNA"/>
</dbReference>
<reference evidence="2" key="2">
    <citation type="submission" date="2019-02" db="EMBL/GenBank/DDBJ databases">
        <title>Opniocepnalus argus Var Kimnra genome.</title>
        <authorList>
            <person name="Zhou C."/>
            <person name="Xiao S."/>
        </authorList>
    </citation>
    <scope>NUCLEOTIDE SEQUENCE [LARGE SCALE GENOMIC DNA]</scope>
</reference>
<organism evidence="1 2">
    <name type="scientific">Channa argus</name>
    <name type="common">Northern snakehead</name>
    <name type="synonym">Ophicephalus argus</name>
    <dbReference type="NCBI Taxonomy" id="215402"/>
    <lineage>
        <taxon>Eukaryota</taxon>
        <taxon>Metazoa</taxon>
        <taxon>Chordata</taxon>
        <taxon>Craniata</taxon>
        <taxon>Vertebrata</taxon>
        <taxon>Euteleostomi</taxon>
        <taxon>Actinopterygii</taxon>
        <taxon>Neopterygii</taxon>
        <taxon>Teleostei</taxon>
        <taxon>Neoteleostei</taxon>
        <taxon>Acanthomorphata</taxon>
        <taxon>Anabantaria</taxon>
        <taxon>Anabantiformes</taxon>
        <taxon>Channoidei</taxon>
        <taxon>Channidae</taxon>
        <taxon>Channa</taxon>
    </lineage>
</organism>
<proteinExistence type="predicted"/>
<name>A0A6G1QIN5_CHAAH</name>
<reference evidence="1 2" key="1">
    <citation type="submission" date="2019-02" db="EMBL/GenBank/DDBJ databases">
        <title>Opniocepnalus argus genome.</title>
        <authorList>
            <person name="Zhou C."/>
            <person name="Xiao S."/>
        </authorList>
    </citation>
    <scope>NUCLEOTIDE SEQUENCE [LARGE SCALE GENOMIC DNA]</scope>
    <source>
        <strain evidence="1">OARG1902GOOAL</strain>
        <tissue evidence="1">Muscle</tissue>
    </source>
</reference>
<evidence type="ECO:0000313" key="1">
    <source>
        <dbReference type="EMBL" id="KAF3702412.1"/>
    </source>
</evidence>
<sequence length="50" mass="5668">MSQVLFLLQFRKESLPKTSPQAALTITSCNFTPLYPIPSRYLGSFKEMGE</sequence>
<dbReference type="AlphaFoldDB" id="A0A6G1QIN5"/>
<evidence type="ECO:0000313" key="2">
    <source>
        <dbReference type="Proteomes" id="UP000503349"/>
    </source>
</evidence>
<dbReference type="Proteomes" id="UP000503349">
    <property type="component" value="Chromosome 17"/>
</dbReference>
<keyword evidence="2" id="KW-1185">Reference proteome</keyword>